<dbReference type="Proteomes" id="UP001168642">
    <property type="component" value="Unassembled WGS sequence"/>
</dbReference>
<protein>
    <submittedName>
        <fullName evidence="1">DUF1697 domain-containing protein</fullName>
    </submittedName>
</protein>
<dbReference type="RefSeq" id="WP_302883699.1">
    <property type="nucleotide sequence ID" value="NZ_JAUMIT010000002.1"/>
</dbReference>
<dbReference type="PANTHER" id="PTHR36439">
    <property type="entry name" value="BLL4334 PROTEIN"/>
    <property type="match status" value="1"/>
</dbReference>
<dbReference type="Gene3D" id="3.30.70.1280">
    <property type="entry name" value="SP0830-like domains"/>
    <property type="match status" value="1"/>
</dbReference>
<evidence type="ECO:0000313" key="1">
    <source>
        <dbReference type="EMBL" id="MDO3694451.1"/>
    </source>
</evidence>
<dbReference type="InterPro" id="IPR012545">
    <property type="entry name" value="DUF1697"/>
</dbReference>
<evidence type="ECO:0000313" key="2">
    <source>
        <dbReference type="Proteomes" id="UP001168642"/>
    </source>
</evidence>
<dbReference type="PIRSF" id="PIRSF008502">
    <property type="entry name" value="UCP008502"/>
    <property type="match status" value="1"/>
</dbReference>
<dbReference type="PANTHER" id="PTHR36439:SF1">
    <property type="entry name" value="DUF1697 DOMAIN-CONTAINING PROTEIN"/>
    <property type="match status" value="1"/>
</dbReference>
<comment type="caution">
    <text evidence="1">The sequence shown here is derived from an EMBL/GenBank/DDBJ whole genome shotgun (WGS) entry which is preliminary data.</text>
</comment>
<dbReference type="SUPFAM" id="SSF160379">
    <property type="entry name" value="SP0830-like"/>
    <property type="match status" value="1"/>
</dbReference>
<organism evidence="1 2">
    <name type="scientific">Wenyingzhuangia gilva</name>
    <dbReference type="NCBI Taxonomy" id="3057677"/>
    <lineage>
        <taxon>Bacteria</taxon>
        <taxon>Pseudomonadati</taxon>
        <taxon>Bacteroidota</taxon>
        <taxon>Flavobacteriia</taxon>
        <taxon>Flavobacteriales</taxon>
        <taxon>Flavobacteriaceae</taxon>
        <taxon>Wenyingzhuangia</taxon>
    </lineage>
</organism>
<dbReference type="Pfam" id="PF08002">
    <property type="entry name" value="DUF1697"/>
    <property type="match status" value="1"/>
</dbReference>
<sequence length="173" mass="20084">MIYVVFLRGINVSGKHKIIMKDFVDILLENPKLSVVKSYIQSGNFVVESSLQETKEVSDLFSEIILKEYKYDIKAFAYTLNEFKNIYDDYPFNIREKNDYVTFLSSVPDEEQVNNVNNGADALILKNDVIYIQYATKYSDSKLNNNYFEKQLKVTATTRNIKTVSKLMKIAEK</sequence>
<proteinExistence type="predicted"/>
<dbReference type="EMBL" id="JAUMIT010000002">
    <property type="protein sequence ID" value="MDO3694451.1"/>
    <property type="molecule type" value="Genomic_DNA"/>
</dbReference>
<accession>A0ABT8VR55</accession>
<reference evidence="1" key="1">
    <citation type="submission" date="2023-07" db="EMBL/GenBank/DDBJ databases">
        <title>Wenyingzhuangia sp. chi5 genome sequencing and assembly.</title>
        <authorList>
            <person name="Park S."/>
        </authorList>
    </citation>
    <scope>NUCLEOTIDE SEQUENCE</scope>
    <source>
        <strain evidence="1">Chi5</strain>
    </source>
</reference>
<name>A0ABT8VR55_9FLAO</name>
<gene>
    <name evidence="1" type="ORF">QVZ41_06280</name>
</gene>
<keyword evidence="2" id="KW-1185">Reference proteome</keyword>